<feature type="domain" description="Dynein heavy chain C-terminal" evidence="20">
    <location>
        <begin position="1734"/>
        <end position="2032"/>
    </location>
</feature>
<feature type="domain" description="Dynein heavy chain ATP-binding dynein motor region" evidence="17">
    <location>
        <begin position="960"/>
        <end position="1182"/>
    </location>
</feature>
<gene>
    <name evidence="21" type="ORF">SNAT2548_LOCUS14157</name>
</gene>
<dbReference type="Pfam" id="PF03028">
    <property type="entry name" value="Dynein_heavy"/>
    <property type="match status" value="1"/>
</dbReference>
<evidence type="ECO:0000259" key="14">
    <source>
        <dbReference type="Pfam" id="PF03028"/>
    </source>
</evidence>
<comment type="caution">
    <text evidence="21">The sequence shown here is derived from an EMBL/GenBank/DDBJ whole genome shotgun (WGS) entry which is preliminary data.</text>
</comment>
<dbReference type="GO" id="GO:0005930">
    <property type="term" value="C:axoneme"/>
    <property type="evidence" value="ECO:0007669"/>
    <property type="project" value="UniProtKB-SubCell"/>
</dbReference>
<dbReference type="InterPro" id="IPR041658">
    <property type="entry name" value="AAA_lid_11"/>
</dbReference>
<feature type="domain" description="Dynein heavy chain region D6 P-loop" evidence="14">
    <location>
        <begin position="1438"/>
        <end position="1554"/>
    </location>
</feature>
<dbReference type="SUPFAM" id="SSF52540">
    <property type="entry name" value="P-loop containing nucleoside triphosphate hydrolases"/>
    <property type="match status" value="2"/>
</dbReference>
<dbReference type="OrthoDB" id="424310at2759"/>
<evidence type="ECO:0000256" key="3">
    <source>
        <dbReference type="ARBA" id="ARBA00022701"/>
    </source>
</evidence>
<dbReference type="InterPro" id="IPR024317">
    <property type="entry name" value="Dynein_heavy_chain_D4_dom"/>
</dbReference>
<dbReference type="Gene3D" id="3.10.490.20">
    <property type="match status" value="1"/>
</dbReference>
<name>A0A812MIE0_9DINO</name>
<dbReference type="FunFam" id="1.20.920.20:FF:000001">
    <property type="entry name" value="dynein heavy chain 2, axonemal"/>
    <property type="match status" value="1"/>
</dbReference>
<keyword evidence="2" id="KW-0963">Cytoplasm</keyword>
<dbReference type="FunFam" id="3.40.50.300:FF:000153">
    <property type="entry name" value="Dynein axonemal heavy chain 1"/>
    <property type="match status" value="1"/>
</dbReference>
<dbReference type="PANTHER" id="PTHR22878">
    <property type="entry name" value="DYNEIN HEAVY CHAIN 6, AXONEMAL-LIKE-RELATED"/>
    <property type="match status" value="1"/>
</dbReference>
<evidence type="ECO:0000256" key="1">
    <source>
        <dbReference type="ARBA" id="ARBA00004430"/>
    </source>
</evidence>
<keyword evidence="3" id="KW-0493">Microtubule</keyword>
<dbReference type="InterPro" id="IPR027417">
    <property type="entry name" value="P-loop_NTPase"/>
</dbReference>
<dbReference type="Pfam" id="PF12780">
    <property type="entry name" value="AAA_8"/>
    <property type="match status" value="1"/>
</dbReference>
<evidence type="ECO:0000259" key="20">
    <source>
        <dbReference type="Pfam" id="PF18199"/>
    </source>
</evidence>
<dbReference type="Gene3D" id="6.10.140.1060">
    <property type="match status" value="1"/>
</dbReference>
<evidence type="ECO:0000259" key="15">
    <source>
        <dbReference type="Pfam" id="PF12777"/>
    </source>
</evidence>
<evidence type="ECO:0000256" key="8">
    <source>
        <dbReference type="ARBA" id="ARBA00023054"/>
    </source>
</evidence>
<dbReference type="EMBL" id="CAJNDS010001602">
    <property type="protein sequence ID" value="CAE7267221.1"/>
    <property type="molecule type" value="Genomic_DNA"/>
</dbReference>
<dbReference type="Pfam" id="PF18199">
    <property type="entry name" value="Dynein_C"/>
    <property type="match status" value="1"/>
</dbReference>
<evidence type="ECO:0000256" key="12">
    <source>
        <dbReference type="ARBA" id="ARBA00023273"/>
    </source>
</evidence>
<evidence type="ECO:0000259" key="17">
    <source>
        <dbReference type="Pfam" id="PF12781"/>
    </source>
</evidence>
<feature type="domain" description="Dynein heavy chain AAA lid" evidence="19">
    <location>
        <begin position="1585"/>
        <end position="1726"/>
    </location>
</feature>
<evidence type="ECO:0000256" key="9">
    <source>
        <dbReference type="ARBA" id="ARBA00023069"/>
    </source>
</evidence>
<dbReference type="InterPro" id="IPR035706">
    <property type="entry name" value="AAA_9"/>
</dbReference>
<evidence type="ECO:0000256" key="10">
    <source>
        <dbReference type="ARBA" id="ARBA00023175"/>
    </source>
</evidence>
<dbReference type="FunFam" id="3.40.50.300:FF:000049">
    <property type="entry name" value="Dynein, axonemal, heavy chain 5"/>
    <property type="match status" value="1"/>
</dbReference>
<dbReference type="GO" id="GO:0045505">
    <property type="term" value="F:dynein intermediate chain binding"/>
    <property type="evidence" value="ECO:0007669"/>
    <property type="project" value="InterPro"/>
</dbReference>
<keyword evidence="11" id="KW-0206">Cytoskeleton</keyword>
<evidence type="ECO:0000256" key="4">
    <source>
        <dbReference type="ARBA" id="ARBA00022737"/>
    </source>
</evidence>
<dbReference type="Gene3D" id="1.20.1270.280">
    <property type="match status" value="1"/>
</dbReference>
<evidence type="ECO:0000259" key="18">
    <source>
        <dbReference type="Pfam" id="PF17857"/>
    </source>
</evidence>
<keyword evidence="6" id="KW-0067">ATP-binding</keyword>
<dbReference type="Proteomes" id="UP000604046">
    <property type="component" value="Unassembled WGS sequence"/>
</dbReference>
<keyword evidence="22" id="KW-1185">Reference proteome</keyword>
<keyword evidence="8 13" id="KW-0175">Coiled coil</keyword>
<evidence type="ECO:0000259" key="16">
    <source>
        <dbReference type="Pfam" id="PF12780"/>
    </source>
</evidence>
<evidence type="ECO:0000259" key="19">
    <source>
        <dbReference type="Pfam" id="PF18198"/>
    </source>
</evidence>
<feature type="domain" description="Dynein heavy chain coiled coil stalk" evidence="15">
    <location>
        <begin position="595"/>
        <end position="931"/>
    </location>
</feature>
<keyword evidence="10" id="KW-0505">Motor protein</keyword>
<dbReference type="InterPro" id="IPR043160">
    <property type="entry name" value="Dynein_C_barrel"/>
</dbReference>
<keyword evidence="4" id="KW-0677">Repeat</keyword>
<evidence type="ECO:0000256" key="5">
    <source>
        <dbReference type="ARBA" id="ARBA00022741"/>
    </source>
</evidence>
<evidence type="ECO:0000256" key="6">
    <source>
        <dbReference type="ARBA" id="ARBA00022840"/>
    </source>
</evidence>
<dbReference type="InterPro" id="IPR041589">
    <property type="entry name" value="DNAH3_AAA_lid_1"/>
</dbReference>
<dbReference type="Gene3D" id="1.20.920.20">
    <property type="match status" value="1"/>
</dbReference>
<dbReference type="FunFam" id="3.40.50.300:FF:002141">
    <property type="entry name" value="Dynein heavy chain"/>
    <property type="match status" value="1"/>
</dbReference>
<dbReference type="GO" id="GO:0030286">
    <property type="term" value="C:dynein complex"/>
    <property type="evidence" value="ECO:0007669"/>
    <property type="project" value="UniProtKB-KW"/>
</dbReference>
<evidence type="ECO:0000313" key="22">
    <source>
        <dbReference type="Proteomes" id="UP000604046"/>
    </source>
</evidence>
<dbReference type="InterPro" id="IPR042219">
    <property type="entry name" value="AAA_lid_11_sf"/>
</dbReference>
<evidence type="ECO:0000256" key="11">
    <source>
        <dbReference type="ARBA" id="ARBA00023212"/>
    </source>
</evidence>
<dbReference type="FunFam" id="3.10.490.20:FF:000009">
    <property type="entry name" value="Dynein heavy chain 4"/>
    <property type="match status" value="1"/>
</dbReference>
<dbReference type="InterPro" id="IPR004273">
    <property type="entry name" value="Dynein_heavy_D6_P-loop"/>
</dbReference>
<feature type="coiled-coil region" evidence="13">
    <location>
        <begin position="813"/>
        <end position="875"/>
    </location>
</feature>
<dbReference type="FunFam" id="1.20.920.30:FF:000002">
    <property type="entry name" value="Dynein axonemal heavy chain 3"/>
    <property type="match status" value="1"/>
</dbReference>
<dbReference type="GO" id="GO:0008569">
    <property type="term" value="F:minus-end-directed microtubule motor activity"/>
    <property type="evidence" value="ECO:0007669"/>
    <property type="project" value="InterPro"/>
</dbReference>
<dbReference type="Pfam" id="PF18198">
    <property type="entry name" value="AAA_lid_11"/>
    <property type="match status" value="1"/>
</dbReference>
<dbReference type="Gene3D" id="1.20.920.30">
    <property type="match status" value="1"/>
</dbReference>
<proteinExistence type="predicted"/>
<evidence type="ECO:0000313" key="21">
    <source>
        <dbReference type="EMBL" id="CAE7267221.1"/>
    </source>
</evidence>
<dbReference type="Pfam" id="PF12781">
    <property type="entry name" value="AAA_9"/>
    <property type="match status" value="1"/>
</dbReference>
<accession>A0A812MIE0</accession>
<dbReference type="GO" id="GO:0005524">
    <property type="term" value="F:ATP binding"/>
    <property type="evidence" value="ECO:0007669"/>
    <property type="project" value="UniProtKB-KW"/>
</dbReference>
<dbReference type="FunFam" id="1.10.8.1220:FF:000001">
    <property type="entry name" value="Dynein axonemal heavy chain 5"/>
    <property type="match status" value="1"/>
</dbReference>
<dbReference type="Gene3D" id="1.10.8.1220">
    <property type="match status" value="1"/>
</dbReference>
<dbReference type="InterPro" id="IPR041228">
    <property type="entry name" value="Dynein_C"/>
</dbReference>
<evidence type="ECO:0000256" key="13">
    <source>
        <dbReference type="SAM" id="Coils"/>
    </source>
</evidence>
<dbReference type="Pfam" id="PF17857">
    <property type="entry name" value="AAA_lid_1"/>
    <property type="match status" value="1"/>
</dbReference>
<keyword evidence="7" id="KW-0243">Dynein</keyword>
<dbReference type="GO" id="GO:0051959">
    <property type="term" value="F:dynein light intermediate chain binding"/>
    <property type="evidence" value="ECO:0007669"/>
    <property type="project" value="InterPro"/>
</dbReference>
<evidence type="ECO:0008006" key="23">
    <source>
        <dbReference type="Google" id="ProtNLM"/>
    </source>
</evidence>
<dbReference type="Pfam" id="PF12775">
    <property type="entry name" value="AAA_7"/>
    <property type="match status" value="1"/>
</dbReference>
<keyword evidence="12" id="KW-0966">Cell projection</keyword>
<dbReference type="InterPro" id="IPR026983">
    <property type="entry name" value="DHC"/>
</dbReference>
<evidence type="ECO:0000256" key="2">
    <source>
        <dbReference type="ARBA" id="ARBA00022490"/>
    </source>
</evidence>
<dbReference type="Gene3D" id="3.40.50.300">
    <property type="entry name" value="P-loop containing nucleotide triphosphate hydrolases"/>
    <property type="match status" value="3"/>
</dbReference>
<keyword evidence="9" id="KW-0969">Cilium</keyword>
<dbReference type="InterPro" id="IPR024743">
    <property type="entry name" value="Dynein_HC_stalk"/>
</dbReference>
<comment type="subcellular location">
    <subcellularLocation>
        <location evidence="1">Cytoplasm</location>
        <location evidence="1">Cytoskeleton</location>
        <location evidence="1">Cilium axoneme</location>
    </subcellularLocation>
</comment>
<protein>
    <recommendedName>
        <fullName evidence="23">Dynein heavy chain</fullName>
    </recommendedName>
</protein>
<feature type="domain" description="Dynein heavy chain AAA module D4" evidence="16">
    <location>
        <begin position="318"/>
        <end position="581"/>
    </location>
</feature>
<dbReference type="Gene3D" id="1.10.8.720">
    <property type="entry name" value="Region D6 of dynein motor"/>
    <property type="match status" value="1"/>
</dbReference>
<reference evidence="21" key="1">
    <citation type="submission" date="2021-02" db="EMBL/GenBank/DDBJ databases">
        <authorList>
            <person name="Dougan E. K."/>
            <person name="Rhodes N."/>
            <person name="Thang M."/>
            <person name="Chan C."/>
        </authorList>
    </citation>
    <scope>NUCLEOTIDE SEQUENCE</scope>
</reference>
<dbReference type="PANTHER" id="PTHR22878:SF69">
    <property type="entry name" value="DYNEIN HEAVY CHAIN"/>
    <property type="match status" value="1"/>
</dbReference>
<keyword evidence="5" id="KW-0547">Nucleotide-binding</keyword>
<dbReference type="GO" id="GO:0007018">
    <property type="term" value="P:microtubule-based movement"/>
    <property type="evidence" value="ECO:0007669"/>
    <property type="project" value="InterPro"/>
</dbReference>
<dbReference type="Pfam" id="PF12777">
    <property type="entry name" value="MT"/>
    <property type="match status" value="1"/>
</dbReference>
<evidence type="ECO:0000256" key="7">
    <source>
        <dbReference type="ARBA" id="ARBA00023017"/>
    </source>
</evidence>
<organism evidence="21 22">
    <name type="scientific">Symbiodinium natans</name>
    <dbReference type="NCBI Taxonomy" id="878477"/>
    <lineage>
        <taxon>Eukaryota</taxon>
        <taxon>Sar</taxon>
        <taxon>Alveolata</taxon>
        <taxon>Dinophyceae</taxon>
        <taxon>Suessiales</taxon>
        <taxon>Symbiodiniaceae</taxon>
        <taxon>Symbiodinium</taxon>
    </lineage>
</organism>
<dbReference type="GO" id="GO:0005874">
    <property type="term" value="C:microtubule"/>
    <property type="evidence" value="ECO:0007669"/>
    <property type="project" value="UniProtKB-KW"/>
</dbReference>
<feature type="domain" description="Dynein heavy chain 3 AAA+ lid" evidence="18">
    <location>
        <begin position="179"/>
        <end position="260"/>
    </location>
</feature>
<sequence>MVKDYLAEVKVNSEMNSASINLNSYTTSAALQGIIVGCLEKRSGHTFGPPGHRRCILFVDDLNMPYVDDYDTQSAIMLLTQVLSYGQVYDRERLDEKKTIVDLLFTACMNPKAGSFMINGRLQRRFTVATTYSPGIQVISGIYTKVLGRHVEAFGQQTQRCTEPIVNATAEVLASIQNSASFLPSAEKFHYQFNLKDISNIFQGLLSTHSAVFRDTAGPTRFLRVWLHECYRVFSDRLVMESDAKELQVMIEKAVAKCFVGVGAASNREELFAQPLCCTTFVSEASGERQYLPARDLPQIRAAVEAKLVAYNTEHATMNLVLFDDAVHHVCRICRITQNPCGSALLVGVGGSGKQSLARLASFINGQEVLTILVNQQYGLAELKLDLQTFYKKAAVKPATPQAFLLTDSQITDERFLVFINDMLSSANIPDLFAREEYDNIFSAIRNAAKFAGYADDRESLFQFFLDKVRSNLHLVLCHSPVGSTFRIRGRKFPALISCMVLDVFHAWPRDALVGVADRFLVQLGERNIPNEETLAAISHHAAEVHVSIYEANRRYLEEERRFNSTTPKAFLELIGFYVRMLTSKQASVELNVSRLERGLAIMRNVQEGVADLKQDLEVTLRQVDEKKVATEELIKQVTAAQQVATVEKEAARQEHGKCEALAAEAQRMKDQADQELVEALPAMEKAKAAVDCLDKTSITELKALGKPPRECIDVVAACGFLLKQEKRKLDWKGCQKMMQSPQQFIDDVKVFNAENIPEQVLANTEPLIAADFFNFESMKSKSLAAAYLTNWVVNIVTYNKIYTKVAPLMEKVKVAQATTDAAKLQLREVEKRVEAVEANCAQLDKQLSDATTEKERMERQAESCVQRLSTAERLVSGLADENERWATTVVDLRDLGLRLIGNCMLASAFVGYASPFSARLRQDLWQQVWTHDLKQRGIPMTHNIDPLAVLATDADVAGWMNEGLPADRVSVENASVVTCCSRWPLLVDPQQQGARWIKQRVGEELAVIQLSMPKWLERVVSCVQTGGQLLIEALADEIDAVLEPLLSRAVIQRGRGQGPMFLKLGPDEIEYDPKFQLYLQSKLPNPHFRPEVSAQCTVVNFIVTPEGLEEQVLAMVVNCEKPQLEEEKQTLVRRQNEYKVVLSRLEDELLSQLSAADPATILDNLPLIEGLEKTKQTSREISVQVVEAQKTEVEINHSRELYRPVAAEGSMLFFLINQLCIVQHMYQYSLDAFNTFLQKAIDRTQGAEDVSERTELLIASARLTVFRWVNRGLFEDHKLIFCTMLAFRLLALRQLQEEFVPSHFHFLLRGPSVPVLNENPLGDWLLNKSWAMVLKLVELEGFENFAQNMERDAPNRFRDWMAEPAPEESKLPLDWKTLDAKYFRKLLVIRCLRPDRMSIALARWIRQSLPSGKDYIDCDASLSFYKVLHSAYEDSTSNTPFFFILSPGADPVKEVEALGKVLIGLQANVNYHNVAMGQGQDEIAMQKLELASKEGHWVMLQNIHLMPTWCATLEKRLDAFAVENSSPYFRLFLSADPSPGIPIGLLERSIKLTNEPPQGLQANLRRSFALFNREEFDERDSKIKSILFALCHFHSLMLERKKFGALGYNMKYPFSNGDLRDSASVLYNYLEGSTAVKIPWEDLRYIFGEIMYGGHIVDDWDRRMCQKYLTYFMQDEILDEMELVPYADGQLSWKSPGPGTHEKYVEHIETMPAESPLFFGMHPNAEIDFRTKMCENIFGLLQMIQPKRSPGQAAEEQSPMAAAEDMCNEILDEVREVKYNVEEISSQLSEEERGPYQFVMMQECDCMNCLVQEMVRGLNELQQGFKGELTMSEHMEQLAEALSEQVLPIWWVKLGFPSTRPLRSWLANLKDRCAQLDDWSAEPIHIPKVVDVSKLFNPQSFLTAIKQVCCQSINLELDRLHVFTEVTKRLDPKMVDSLAREGAFVTGMYLEGARWDANANCLEDSRPKDMFTRLPVINCKAGLQQEKEDKNLYMCPTYCVPTRRPHFVFVAQLRTKQPAAKWTLAGVAIILDIGS</sequence>